<accession>A0A9W7G2D1</accession>
<dbReference type="EMBL" id="BRXZ01007728">
    <property type="protein sequence ID" value="GMI33079.1"/>
    <property type="molecule type" value="Genomic_DNA"/>
</dbReference>
<evidence type="ECO:0000313" key="2">
    <source>
        <dbReference type="EMBL" id="GMI33079.1"/>
    </source>
</evidence>
<dbReference type="Proteomes" id="UP001165082">
    <property type="component" value="Unassembled WGS sequence"/>
</dbReference>
<protein>
    <submittedName>
        <fullName evidence="2">Uncharacterized protein</fullName>
    </submittedName>
</protein>
<dbReference type="InterPro" id="IPR026847">
    <property type="entry name" value="VPS13"/>
</dbReference>
<sequence>MEAFRQRAFALLFQHCGDWLLDFNQDNVSILKTSLLKGKIALEDLKVDLTKVNEALQRRFPGLPLEVTSAEVSKVFLEFNFATLLDFLTKPDSKEKMRIVIEDVKIEVGVMSEDLSIDVPSFNVKIPQQALSDLAALNSTFRSLRLHHAVHRFRPSERPSSRNCRDWWRYAAKAVLTRRRSNRGKTCWSNFRNVLRLRKGYKEALEEAKREPGDEVERRIKDIEEVRVWSG</sequence>
<evidence type="ECO:0000256" key="1">
    <source>
        <dbReference type="ARBA" id="ARBA00006545"/>
    </source>
</evidence>
<dbReference type="AlphaFoldDB" id="A0A9W7G2D1"/>
<dbReference type="PANTHER" id="PTHR16166:SF93">
    <property type="entry name" value="INTERMEMBRANE LIPID TRANSFER PROTEIN VPS13"/>
    <property type="match status" value="1"/>
</dbReference>
<dbReference type="GO" id="GO:0045053">
    <property type="term" value="P:protein retention in Golgi apparatus"/>
    <property type="evidence" value="ECO:0007669"/>
    <property type="project" value="TreeGrafter"/>
</dbReference>
<dbReference type="PANTHER" id="PTHR16166">
    <property type="entry name" value="VACUOLAR PROTEIN SORTING-ASSOCIATED PROTEIN VPS13"/>
    <property type="match status" value="1"/>
</dbReference>
<evidence type="ECO:0000313" key="3">
    <source>
        <dbReference type="Proteomes" id="UP001165082"/>
    </source>
</evidence>
<keyword evidence="3" id="KW-1185">Reference proteome</keyword>
<comment type="similarity">
    <text evidence="1">Belongs to the VPS13 family.</text>
</comment>
<proteinExistence type="inferred from homology"/>
<organism evidence="2 3">
    <name type="scientific">Triparma retinervis</name>
    <dbReference type="NCBI Taxonomy" id="2557542"/>
    <lineage>
        <taxon>Eukaryota</taxon>
        <taxon>Sar</taxon>
        <taxon>Stramenopiles</taxon>
        <taxon>Ochrophyta</taxon>
        <taxon>Bolidophyceae</taxon>
        <taxon>Parmales</taxon>
        <taxon>Triparmaceae</taxon>
        <taxon>Triparma</taxon>
    </lineage>
</organism>
<dbReference type="GO" id="GO:0006623">
    <property type="term" value="P:protein targeting to vacuole"/>
    <property type="evidence" value="ECO:0007669"/>
    <property type="project" value="TreeGrafter"/>
</dbReference>
<name>A0A9W7G2D1_9STRA</name>
<gene>
    <name evidence="2" type="ORF">TrRE_jg964</name>
</gene>
<reference evidence="2" key="1">
    <citation type="submission" date="2022-07" db="EMBL/GenBank/DDBJ databases">
        <title>Genome analysis of Parmales, a sister group of diatoms, reveals the evolutionary specialization of diatoms from phago-mixotrophs to photoautotrophs.</title>
        <authorList>
            <person name="Ban H."/>
            <person name="Sato S."/>
            <person name="Yoshikawa S."/>
            <person name="Kazumasa Y."/>
            <person name="Nakamura Y."/>
            <person name="Ichinomiya M."/>
            <person name="Saitoh K."/>
            <person name="Sato N."/>
            <person name="Blanc-Mathieu R."/>
            <person name="Endo H."/>
            <person name="Kuwata A."/>
            <person name="Ogata H."/>
        </authorList>
    </citation>
    <scope>NUCLEOTIDE SEQUENCE</scope>
</reference>
<comment type="caution">
    <text evidence="2">The sequence shown here is derived from an EMBL/GenBank/DDBJ whole genome shotgun (WGS) entry which is preliminary data.</text>
</comment>